<feature type="region of interest" description="Disordered" evidence="1">
    <location>
        <begin position="56"/>
        <end position="103"/>
    </location>
</feature>
<dbReference type="InterPro" id="IPR038765">
    <property type="entry name" value="Papain-like_cys_pep_sf"/>
</dbReference>
<evidence type="ECO:0000313" key="3">
    <source>
        <dbReference type="EMBL" id="OAQ35947.1"/>
    </source>
</evidence>
<feature type="domain" description="USP" evidence="2">
    <location>
        <begin position="1"/>
        <end position="45"/>
    </location>
</feature>
<keyword evidence="4" id="KW-1185">Reference proteome</keyword>
<name>A0A197KE10_9FUNG</name>
<dbReference type="InterPro" id="IPR028889">
    <property type="entry name" value="USP"/>
</dbReference>
<accession>A0A197KE10</accession>
<reference evidence="3 4" key="1">
    <citation type="submission" date="2016-05" db="EMBL/GenBank/DDBJ databases">
        <title>Genome sequencing reveals origins of a unique bacterial endosymbiosis in the earliest lineages of terrestrial Fungi.</title>
        <authorList>
            <consortium name="DOE Joint Genome Institute"/>
            <person name="Uehling J."/>
            <person name="Gryganskyi A."/>
            <person name="Hameed K."/>
            <person name="Tschaplinski T."/>
            <person name="Misztal P."/>
            <person name="Wu S."/>
            <person name="Desiro A."/>
            <person name="Vande Pol N."/>
            <person name="Du Z.-Y."/>
            <person name="Zienkiewicz A."/>
            <person name="Zienkiewicz K."/>
            <person name="Morin E."/>
            <person name="Tisserant E."/>
            <person name="Splivallo R."/>
            <person name="Hainaut M."/>
            <person name="Henrissat B."/>
            <person name="Ohm R."/>
            <person name="Kuo A."/>
            <person name="Yan J."/>
            <person name="Lipzen A."/>
            <person name="Nolan M."/>
            <person name="Labutti K."/>
            <person name="Barry K."/>
            <person name="Goldstein A."/>
            <person name="Labbe J."/>
            <person name="Schadt C."/>
            <person name="Tuskan G."/>
            <person name="Grigoriev I."/>
            <person name="Martin F."/>
            <person name="Vilgalys R."/>
            <person name="Bonito G."/>
        </authorList>
    </citation>
    <scope>NUCLEOTIDE SEQUENCE [LARGE SCALE GENOMIC DNA]</scope>
    <source>
        <strain evidence="3 4">AG-77</strain>
    </source>
</reference>
<dbReference type="AlphaFoldDB" id="A0A197KE10"/>
<feature type="compositionally biased region" description="Acidic residues" evidence="1">
    <location>
        <begin position="94"/>
        <end position="103"/>
    </location>
</feature>
<evidence type="ECO:0000256" key="1">
    <source>
        <dbReference type="SAM" id="MobiDB-lite"/>
    </source>
</evidence>
<sequence>MNRHDLLQNEKTGDWYNFDDSHVSIVGNVESIKSSSAYLFFYRRRNATVREYEQKARVVDSEPEPQPSSSSSAIHNGNYLSATPVHNFKIQGRDDDDGGEYGP</sequence>
<evidence type="ECO:0000259" key="2">
    <source>
        <dbReference type="PROSITE" id="PS50235"/>
    </source>
</evidence>
<proteinExistence type="predicted"/>
<dbReference type="EMBL" id="KV442013">
    <property type="protein sequence ID" value="OAQ35947.1"/>
    <property type="molecule type" value="Genomic_DNA"/>
</dbReference>
<dbReference type="Gene3D" id="3.90.70.10">
    <property type="entry name" value="Cysteine proteinases"/>
    <property type="match status" value="1"/>
</dbReference>
<evidence type="ECO:0000313" key="4">
    <source>
        <dbReference type="Proteomes" id="UP000078512"/>
    </source>
</evidence>
<dbReference type="SUPFAM" id="SSF54001">
    <property type="entry name" value="Cysteine proteinases"/>
    <property type="match status" value="1"/>
</dbReference>
<dbReference type="Proteomes" id="UP000078512">
    <property type="component" value="Unassembled WGS sequence"/>
</dbReference>
<gene>
    <name evidence="3" type="ORF">K457DRAFT_13184</name>
</gene>
<organism evidence="3 4">
    <name type="scientific">Linnemannia elongata AG-77</name>
    <dbReference type="NCBI Taxonomy" id="1314771"/>
    <lineage>
        <taxon>Eukaryota</taxon>
        <taxon>Fungi</taxon>
        <taxon>Fungi incertae sedis</taxon>
        <taxon>Mucoromycota</taxon>
        <taxon>Mortierellomycotina</taxon>
        <taxon>Mortierellomycetes</taxon>
        <taxon>Mortierellales</taxon>
        <taxon>Mortierellaceae</taxon>
        <taxon>Linnemannia</taxon>
    </lineage>
</organism>
<dbReference type="PROSITE" id="PS50235">
    <property type="entry name" value="USP_3"/>
    <property type="match status" value="1"/>
</dbReference>
<protein>
    <recommendedName>
        <fullName evidence="2">USP domain-containing protein</fullName>
    </recommendedName>
</protein>
<dbReference type="OrthoDB" id="2268824at2759"/>